<comment type="similarity">
    <text evidence="1">Belongs to the peptidase S1 family.</text>
</comment>
<dbReference type="Proteomes" id="UP000504631">
    <property type="component" value="Unplaced"/>
</dbReference>
<dbReference type="GO" id="GO:0004252">
    <property type="term" value="F:serine-type endopeptidase activity"/>
    <property type="evidence" value="ECO:0007669"/>
    <property type="project" value="InterPro"/>
</dbReference>
<dbReference type="FunFam" id="2.40.10.10:FF:000068">
    <property type="entry name" value="transmembrane protease serine 2"/>
    <property type="match status" value="1"/>
</dbReference>
<evidence type="ECO:0000256" key="5">
    <source>
        <dbReference type="ARBA" id="ARBA00023157"/>
    </source>
</evidence>
<sequence>MTSNVATMYALLFLIAFGSPIFCAVSTYADYGKRIVSESARFPGPAESRIIGGEKVAIEEYPFAVSLQNNGTFFGHQVEHFCGGGIVGEKWIITSAQCALRVEVKAFHVRAGTSRYYEGGDIYGVQSVVIHPAFNAINYDYDVGLVELSDSITYDSTKQPIKLPKTHSMIDDDSLVKVLGWGIFELFGPVSDVLLHSTMRKINNQDCEEASGGDLLTNRMFCALSDTARPCVGDSGSPLIFQGTLFGVVSWSRSCDRQYPTAFTAIAELKDWITDITSIS</sequence>
<dbReference type="PROSITE" id="PS50240">
    <property type="entry name" value="TRYPSIN_DOM"/>
    <property type="match status" value="1"/>
</dbReference>
<dbReference type="InterPro" id="IPR001314">
    <property type="entry name" value="Peptidase_S1A"/>
</dbReference>
<evidence type="ECO:0000256" key="4">
    <source>
        <dbReference type="ARBA" id="ARBA00022825"/>
    </source>
</evidence>
<keyword evidence="2" id="KW-0645">Protease</keyword>
<feature type="signal peptide" evidence="6">
    <location>
        <begin position="1"/>
        <end position="23"/>
    </location>
</feature>
<reference evidence="9" key="1">
    <citation type="submission" date="2025-08" db="UniProtKB">
        <authorList>
            <consortium name="RefSeq"/>
        </authorList>
    </citation>
    <scope>IDENTIFICATION</scope>
    <source>
        <tissue evidence="9">Muscle</tissue>
    </source>
</reference>
<dbReference type="PRINTS" id="PR00722">
    <property type="entry name" value="CHYMOTRYPSIN"/>
</dbReference>
<gene>
    <name evidence="9" type="primary">LOC117233340</name>
</gene>
<dbReference type="KEGG" id="bvk:117233340"/>
<evidence type="ECO:0000313" key="8">
    <source>
        <dbReference type="Proteomes" id="UP000504631"/>
    </source>
</evidence>
<evidence type="ECO:0000256" key="2">
    <source>
        <dbReference type="ARBA" id="ARBA00022670"/>
    </source>
</evidence>
<dbReference type="SUPFAM" id="SSF50494">
    <property type="entry name" value="Trypsin-like serine proteases"/>
    <property type="match status" value="1"/>
</dbReference>
<dbReference type="AlphaFoldDB" id="A0A6J3K8J5"/>
<dbReference type="GeneID" id="117233340"/>
<keyword evidence="6" id="KW-0732">Signal</keyword>
<dbReference type="GO" id="GO:0006508">
    <property type="term" value="P:proteolysis"/>
    <property type="evidence" value="ECO:0007669"/>
    <property type="project" value="UniProtKB-KW"/>
</dbReference>
<dbReference type="InterPro" id="IPR050430">
    <property type="entry name" value="Peptidase_S1"/>
</dbReference>
<dbReference type="RefSeq" id="XP_033349427.1">
    <property type="nucleotide sequence ID" value="XM_033493536.1"/>
</dbReference>
<feature type="domain" description="Peptidase S1" evidence="7">
    <location>
        <begin position="50"/>
        <end position="278"/>
    </location>
</feature>
<evidence type="ECO:0000259" key="7">
    <source>
        <dbReference type="PROSITE" id="PS50240"/>
    </source>
</evidence>
<evidence type="ECO:0000256" key="6">
    <source>
        <dbReference type="SAM" id="SignalP"/>
    </source>
</evidence>
<dbReference type="InterPro" id="IPR001254">
    <property type="entry name" value="Trypsin_dom"/>
</dbReference>
<keyword evidence="4" id="KW-0720">Serine protease</keyword>
<keyword evidence="8" id="KW-1185">Reference proteome</keyword>
<name>A0A6J3K8J5_9HYME</name>
<organism evidence="8 9">
    <name type="scientific">Bombus vosnesenskii</name>
    <dbReference type="NCBI Taxonomy" id="207650"/>
    <lineage>
        <taxon>Eukaryota</taxon>
        <taxon>Metazoa</taxon>
        <taxon>Ecdysozoa</taxon>
        <taxon>Arthropoda</taxon>
        <taxon>Hexapoda</taxon>
        <taxon>Insecta</taxon>
        <taxon>Pterygota</taxon>
        <taxon>Neoptera</taxon>
        <taxon>Endopterygota</taxon>
        <taxon>Hymenoptera</taxon>
        <taxon>Apocrita</taxon>
        <taxon>Aculeata</taxon>
        <taxon>Apoidea</taxon>
        <taxon>Anthophila</taxon>
        <taxon>Apidae</taxon>
        <taxon>Bombus</taxon>
        <taxon>Pyrobombus</taxon>
    </lineage>
</organism>
<dbReference type="SMART" id="SM00020">
    <property type="entry name" value="Tryp_SPc"/>
    <property type="match status" value="1"/>
</dbReference>
<dbReference type="PANTHER" id="PTHR24276:SF91">
    <property type="entry name" value="AT26814P-RELATED"/>
    <property type="match status" value="1"/>
</dbReference>
<proteinExistence type="inferred from homology"/>
<keyword evidence="3" id="KW-0378">Hydrolase</keyword>
<evidence type="ECO:0000256" key="1">
    <source>
        <dbReference type="ARBA" id="ARBA00007664"/>
    </source>
</evidence>
<accession>A0A6J3K8J5</accession>
<keyword evidence="5" id="KW-1015">Disulfide bond</keyword>
<dbReference type="Pfam" id="PF00089">
    <property type="entry name" value="Trypsin"/>
    <property type="match status" value="1"/>
</dbReference>
<dbReference type="InterPro" id="IPR043504">
    <property type="entry name" value="Peptidase_S1_PA_chymotrypsin"/>
</dbReference>
<evidence type="ECO:0000256" key="3">
    <source>
        <dbReference type="ARBA" id="ARBA00022801"/>
    </source>
</evidence>
<dbReference type="Gene3D" id="2.40.10.10">
    <property type="entry name" value="Trypsin-like serine proteases"/>
    <property type="match status" value="1"/>
</dbReference>
<dbReference type="PANTHER" id="PTHR24276">
    <property type="entry name" value="POLYSERASE-RELATED"/>
    <property type="match status" value="1"/>
</dbReference>
<evidence type="ECO:0000313" key="9">
    <source>
        <dbReference type="RefSeq" id="XP_033349427.1"/>
    </source>
</evidence>
<protein>
    <submittedName>
        <fullName evidence="9">Trypsin-7-like</fullName>
    </submittedName>
</protein>
<feature type="chain" id="PRO_5026887089" evidence="6">
    <location>
        <begin position="24"/>
        <end position="280"/>
    </location>
</feature>
<dbReference type="CDD" id="cd00190">
    <property type="entry name" value="Tryp_SPc"/>
    <property type="match status" value="1"/>
</dbReference>
<dbReference type="InterPro" id="IPR009003">
    <property type="entry name" value="Peptidase_S1_PA"/>
</dbReference>